<feature type="compositionally biased region" description="Pro residues" evidence="1">
    <location>
        <begin position="209"/>
        <end position="222"/>
    </location>
</feature>
<name>A0A8B9QFM2_APTOW</name>
<accession>A0A8B9QFM2</accession>
<feature type="region of interest" description="Disordered" evidence="1">
    <location>
        <begin position="166"/>
        <end position="293"/>
    </location>
</feature>
<evidence type="ECO:0000313" key="2">
    <source>
        <dbReference type="Ensembl" id="ENSAOWP00000026016.1"/>
    </source>
</evidence>
<dbReference type="Ensembl" id="ENSAOWT00000029482.1">
    <property type="protein sequence ID" value="ENSAOWP00000026016.1"/>
    <property type="gene ID" value="ENSAOWG00000017549.1"/>
</dbReference>
<reference evidence="2" key="1">
    <citation type="submission" date="2025-08" db="UniProtKB">
        <authorList>
            <consortium name="Ensembl"/>
        </authorList>
    </citation>
    <scope>IDENTIFICATION</scope>
</reference>
<sequence length="293" mass="30612">GGLDEAGPGRGCQVLSMHARRWRSLSLLPYVPRVPRQALAGKVTATTFALDKPFCVFDGHADATDGVWLAVAFANASATFRNPASAADIPPYQRLRAALSYMTLEMPAAAYACPEQSAAVLRVGSDTTCSAERGPASCNGPLPSPGPYRVKFLALGSRGPKAETRWSEPIVLRQGSVPATRPALPVSGRRRHPRSRGGGASPPACRPAHPVPQPAAPAPWIPAPRATAAPHSSSPPSSPAWAPRWPWGSSAPSGTRGKRDGPGGPGRAAPPWGKEVEPKTCFYAKKGGKGPFS</sequence>
<evidence type="ECO:0000256" key="1">
    <source>
        <dbReference type="SAM" id="MobiDB-lite"/>
    </source>
</evidence>
<dbReference type="InterPro" id="IPR024831">
    <property type="entry name" value="Uroplakin-3"/>
</dbReference>
<dbReference type="Proteomes" id="UP000694424">
    <property type="component" value="Unplaced"/>
</dbReference>
<proteinExistence type="predicted"/>
<organism evidence="2 3">
    <name type="scientific">Apteryx owenii</name>
    <name type="common">Little spotted kiwi</name>
    <dbReference type="NCBI Taxonomy" id="8824"/>
    <lineage>
        <taxon>Eukaryota</taxon>
        <taxon>Metazoa</taxon>
        <taxon>Chordata</taxon>
        <taxon>Craniata</taxon>
        <taxon>Vertebrata</taxon>
        <taxon>Euteleostomi</taxon>
        <taxon>Archelosauria</taxon>
        <taxon>Archosauria</taxon>
        <taxon>Dinosauria</taxon>
        <taxon>Saurischia</taxon>
        <taxon>Theropoda</taxon>
        <taxon>Coelurosauria</taxon>
        <taxon>Aves</taxon>
        <taxon>Palaeognathae</taxon>
        <taxon>Apterygiformes</taxon>
        <taxon>Apterygidae</taxon>
        <taxon>Apteryx</taxon>
    </lineage>
</organism>
<evidence type="ECO:0000313" key="3">
    <source>
        <dbReference type="Proteomes" id="UP000694424"/>
    </source>
</evidence>
<feature type="compositionally biased region" description="Low complexity" evidence="1">
    <location>
        <begin position="223"/>
        <end position="255"/>
    </location>
</feature>
<dbReference type="PANTHER" id="PTHR15446">
    <property type="entry name" value="UROPLAKIN III"/>
    <property type="match status" value="1"/>
</dbReference>
<dbReference type="GO" id="GO:0016020">
    <property type="term" value="C:membrane"/>
    <property type="evidence" value="ECO:0007669"/>
    <property type="project" value="TreeGrafter"/>
</dbReference>
<protein>
    <submittedName>
        <fullName evidence="2">Uroplakin 3B</fullName>
    </submittedName>
</protein>
<dbReference type="PANTHER" id="PTHR15446:SF15">
    <property type="entry name" value="UROPLAKIN-3B"/>
    <property type="match status" value="1"/>
</dbReference>
<reference evidence="2" key="2">
    <citation type="submission" date="2025-09" db="UniProtKB">
        <authorList>
            <consortium name="Ensembl"/>
        </authorList>
    </citation>
    <scope>IDENTIFICATION</scope>
</reference>
<dbReference type="AlphaFoldDB" id="A0A8B9QFM2"/>
<keyword evidence="3" id="KW-1185">Reference proteome</keyword>